<accession>A0A7W9SP34</accession>
<dbReference type="Proteomes" id="UP000520814">
    <property type="component" value="Unassembled WGS sequence"/>
</dbReference>
<dbReference type="InterPro" id="IPR015943">
    <property type="entry name" value="WD40/YVTN_repeat-like_dom_sf"/>
</dbReference>
<evidence type="ECO:0000256" key="4">
    <source>
        <dbReference type="PROSITE-ProRule" id="PRU00221"/>
    </source>
</evidence>
<dbReference type="PROSITE" id="PS00678">
    <property type="entry name" value="WD_REPEATS_1"/>
    <property type="match status" value="4"/>
</dbReference>
<dbReference type="RefSeq" id="WP_184193030.1">
    <property type="nucleotide sequence ID" value="NZ_JACHGW010000001.1"/>
</dbReference>
<dbReference type="PRINTS" id="PR00320">
    <property type="entry name" value="GPROTEINBRPT"/>
</dbReference>
<feature type="repeat" description="WD" evidence="4">
    <location>
        <begin position="53"/>
        <end position="94"/>
    </location>
</feature>
<dbReference type="InterPro" id="IPR001680">
    <property type="entry name" value="WD40_rpt"/>
</dbReference>
<dbReference type="InterPro" id="IPR036322">
    <property type="entry name" value="WD40_repeat_dom_sf"/>
</dbReference>
<dbReference type="AlphaFoldDB" id="A0A7W9SP34"/>
<dbReference type="SMART" id="SM00320">
    <property type="entry name" value="WD40"/>
    <property type="match status" value="6"/>
</dbReference>
<feature type="repeat" description="WD" evidence="4">
    <location>
        <begin position="95"/>
        <end position="136"/>
    </location>
</feature>
<evidence type="ECO:0000256" key="2">
    <source>
        <dbReference type="ARBA" id="ARBA00022737"/>
    </source>
</evidence>
<gene>
    <name evidence="5" type="ORF">HNQ39_001186</name>
</gene>
<dbReference type="SUPFAM" id="SSF50978">
    <property type="entry name" value="WD40 repeat-like"/>
    <property type="match status" value="1"/>
</dbReference>
<evidence type="ECO:0000256" key="3">
    <source>
        <dbReference type="ARBA" id="ARBA00022786"/>
    </source>
</evidence>
<dbReference type="PANTHER" id="PTHR15622">
    <property type="entry name" value="WD40 REPEAT PROTEIN"/>
    <property type="match status" value="1"/>
</dbReference>
<feature type="repeat" description="WD" evidence="4">
    <location>
        <begin position="137"/>
        <end position="178"/>
    </location>
</feature>
<dbReference type="CDD" id="cd00200">
    <property type="entry name" value="WD40"/>
    <property type="match status" value="1"/>
</dbReference>
<dbReference type="PANTHER" id="PTHR15622:SF2">
    <property type="entry name" value="U4_U6 SMALL NUCLEAR RIBONUCLEOPROTEIN PRP4"/>
    <property type="match status" value="1"/>
</dbReference>
<dbReference type="InterPro" id="IPR051983">
    <property type="entry name" value="WSB_SOCS-box_domain"/>
</dbReference>
<dbReference type="EMBL" id="JACHGW010000001">
    <property type="protein sequence ID" value="MBB6049424.1"/>
    <property type="molecule type" value="Genomic_DNA"/>
</dbReference>
<evidence type="ECO:0000313" key="5">
    <source>
        <dbReference type="EMBL" id="MBB6049424.1"/>
    </source>
</evidence>
<keyword evidence="3" id="KW-0833">Ubl conjugation pathway</keyword>
<dbReference type="InterPro" id="IPR019775">
    <property type="entry name" value="WD40_repeat_CS"/>
</dbReference>
<keyword evidence="6" id="KW-1185">Reference proteome</keyword>
<dbReference type="Gene3D" id="2.130.10.10">
    <property type="entry name" value="YVTN repeat-like/Quinoprotein amine dehydrogenase"/>
    <property type="match status" value="3"/>
</dbReference>
<keyword evidence="1 4" id="KW-0853">WD repeat</keyword>
<keyword evidence="2" id="KW-0677">Repeat</keyword>
<dbReference type="Pfam" id="PF00400">
    <property type="entry name" value="WD40"/>
    <property type="match status" value="6"/>
</dbReference>
<name>A0A7W9SP34_ARMRO</name>
<dbReference type="GO" id="GO:0000209">
    <property type="term" value="P:protein polyubiquitination"/>
    <property type="evidence" value="ECO:0007669"/>
    <property type="project" value="TreeGrafter"/>
</dbReference>
<dbReference type="PROSITE" id="PS50294">
    <property type="entry name" value="WD_REPEATS_REGION"/>
    <property type="match status" value="4"/>
</dbReference>
<sequence length="375" mass="41095">MSRFTRTHCLACHTPYVPRATACTSCGKPREPFSPRELLVEELPEGVRLLHCLQDSASTVLRIAFAPEGDTLASASADSKIRLWDTKTGELRQVLTGHTASVLSVAYSPDGQTLVSTSYDNTVQLWDARRGEHRQTLEAHTDDVYQAAFSPDGKTLASASKDQTIRLWDAETGEPQQRLTGHTEAVHTVLFSPDGQCLASGSEDKTIRLWDAKTGQGIQTLNEETNGPYYCLAFSPDGTTLASTSDCSFVRKGGSANVITLWNVATGEILQRLQHYYKPLQIPYLTSLAFSPDGQLLASLNPDVRLWHVETGAQLALIHEPFAYGWTSNLVFHPHLPLLATIGSLPAKGRRNPAYNGDEIHLYTLDIPVLLGKAL</sequence>
<dbReference type="PROSITE" id="PS50082">
    <property type="entry name" value="WD_REPEATS_2"/>
    <property type="match status" value="4"/>
</dbReference>
<protein>
    <submittedName>
        <fullName evidence="5">WD40 repeat protein</fullName>
    </submittedName>
</protein>
<organism evidence="5 6">
    <name type="scientific">Armatimonas rosea</name>
    <dbReference type="NCBI Taxonomy" id="685828"/>
    <lineage>
        <taxon>Bacteria</taxon>
        <taxon>Bacillati</taxon>
        <taxon>Armatimonadota</taxon>
        <taxon>Armatimonadia</taxon>
        <taxon>Armatimonadales</taxon>
        <taxon>Armatimonadaceae</taxon>
        <taxon>Armatimonas</taxon>
    </lineage>
</organism>
<reference evidence="5 6" key="1">
    <citation type="submission" date="2020-08" db="EMBL/GenBank/DDBJ databases">
        <title>Genomic Encyclopedia of Type Strains, Phase IV (KMG-IV): sequencing the most valuable type-strain genomes for metagenomic binning, comparative biology and taxonomic classification.</title>
        <authorList>
            <person name="Goeker M."/>
        </authorList>
    </citation>
    <scope>NUCLEOTIDE SEQUENCE [LARGE SCALE GENOMIC DNA]</scope>
    <source>
        <strain evidence="5 6">DSM 23562</strain>
    </source>
</reference>
<comment type="caution">
    <text evidence="5">The sequence shown here is derived from an EMBL/GenBank/DDBJ whole genome shotgun (WGS) entry which is preliminary data.</text>
</comment>
<evidence type="ECO:0000313" key="6">
    <source>
        <dbReference type="Proteomes" id="UP000520814"/>
    </source>
</evidence>
<evidence type="ECO:0000256" key="1">
    <source>
        <dbReference type="ARBA" id="ARBA00022574"/>
    </source>
</evidence>
<proteinExistence type="predicted"/>
<dbReference type="InterPro" id="IPR020472">
    <property type="entry name" value="WD40_PAC1"/>
</dbReference>
<feature type="repeat" description="WD" evidence="4">
    <location>
        <begin position="179"/>
        <end position="220"/>
    </location>
</feature>